<dbReference type="RefSeq" id="WP_128501572.1">
    <property type="nucleotide sequence ID" value="NZ_CP035107.1"/>
</dbReference>
<name>A0A3R5XUV7_ORNRH</name>
<keyword evidence="1" id="KW-0175">Coiled coil</keyword>
<reference evidence="2 3" key="1">
    <citation type="submission" date="2019-01" db="EMBL/GenBank/DDBJ databases">
        <title>Whole Genome of Ornithobacterium rhinotracheale FARPER-174b.</title>
        <authorList>
            <person name="Tataje-Lavanda L.A."/>
            <person name="Montalvan A."/>
            <person name="Montesinos R."/>
            <person name="Zimic M."/>
            <person name="Fernandez-Sanchez M."/>
            <person name="Fernandez-Diaz M."/>
        </authorList>
    </citation>
    <scope>NUCLEOTIDE SEQUENCE [LARGE SCALE GENOMIC DNA]</scope>
    <source>
        <strain evidence="2 3">FARPER-174b</strain>
    </source>
</reference>
<accession>A0A3R5XUV7</accession>
<evidence type="ECO:0008006" key="4">
    <source>
        <dbReference type="Google" id="ProtNLM"/>
    </source>
</evidence>
<organism evidence="2 3">
    <name type="scientific">Ornithobacterium rhinotracheale</name>
    <dbReference type="NCBI Taxonomy" id="28251"/>
    <lineage>
        <taxon>Bacteria</taxon>
        <taxon>Pseudomonadati</taxon>
        <taxon>Bacteroidota</taxon>
        <taxon>Flavobacteriia</taxon>
        <taxon>Flavobacteriales</taxon>
        <taxon>Weeksellaceae</taxon>
        <taxon>Ornithobacterium</taxon>
    </lineage>
</organism>
<feature type="coiled-coil region" evidence="1">
    <location>
        <begin position="186"/>
        <end position="213"/>
    </location>
</feature>
<dbReference type="EMBL" id="CP035107">
    <property type="protein sequence ID" value="QAR31125.1"/>
    <property type="molecule type" value="Genomic_DNA"/>
</dbReference>
<evidence type="ECO:0000313" key="2">
    <source>
        <dbReference type="EMBL" id="QAR31125.1"/>
    </source>
</evidence>
<evidence type="ECO:0000256" key="1">
    <source>
        <dbReference type="SAM" id="Coils"/>
    </source>
</evidence>
<protein>
    <recommendedName>
        <fullName evidence="4">Caudovirus prohead protease</fullName>
    </recommendedName>
</protein>
<sequence length="330" mass="36956">MTHRFVINDENIVNSYGYRVLTAGIDTQQYMRNPVVLYMHSRGFDKVNGTEGNEVIGRVVHLEKTGGQLIADVEFDTEDEFSKKIAGKVERGFLKMASIGADVVETSASAEHLLAGQIFETVTKSKLVELSIVDIGGNDNALKLHRNGSPIQLKKLKNKDDMNIKTIALALGMSEETNEQLVLKEVQALKLAKDTAEKRIVELEKKQKENETAEATQLVDKAIALGLFPEALKQSQIKSFELNFAEQKETLSKLIAEKENEIQLNGKSQVVKTVVLGKNPKPKTGIALTFDYLQKYDVEQLREIKLNQPEEYARLAQDYAKGVRHKENNN</sequence>
<evidence type="ECO:0000313" key="3">
    <source>
        <dbReference type="Proteomes" id="UP000287701"/>
    </source>
</evidence>
<dbReference type="Proteomes" id="UP000287701">
    <property type="component" value="Chromosome"/>
</dbReference>
<dbReference type="AlphaFoldDB" id="A0A3R5XUV7"/>
<dbReference type="OrthoDB" id="1064922at2"/>
<proteinExistence type="predicted"/>
<gene>
    <name evidence="2" type="ORF">EQP59_07165</name>
</gene>